<feature type="domain" description="Methyltransferase" evidence="1">
    <location>
        <begin position="53"/>
        <end position="149"/>
    </location>
</feature>
<dbReference type="CDD" id="cd02440">
    <property type="entry name" value="AdoMet_MTases"/>
    <property type="match status" value="1"/>
</dbReference>
<accession>I0ANB1</accession>
<evidence type="ECO:0000259" key="1">
    <source>
        <dbReference type="Pfam" id="PF13649"/>
    </source>
</evidence>
<dbReference type="PATRIC" id="fig|945713.3.peg.2782"/>
<evidence type="ECO:0000313" key="2">
    <source>
        <dbReference type="EMBL" id="AFH50468.1"/>
    </source>
</evidence>
<dbReference type="InterPro" id="IPR029063">
    <property type="entry name" value="SAM-dependent_MTases_sf"/>
</dbReference>
<dbReference type="STRING" id="945713.IALB_2765"/>
<keyword evidence="2" id="KW-0489">Methyltransferase</keyword>
<dbReference type="EMBL" id="CP003418">
    <property type="protein sequence ID" value="AFH50468.1"/>
    <property type="molecule type" value="Genomic_DNA"/>
</dbReference>
<reference evidence="2 3" key="1">
    <citation type="journal article" date="2012" name="Front. Microbiol.">
        <title>Complete genome of Ignavibacterium album, a metabolically versatile, flagellated, facultative anaerobe from the phylum Chlorobi.</title>
        <authorList>
            <person name="Liu Z."/>
            <person name="Frigaard N.-U."/>
            <person name="Vogl K."/>
            <person name="Iino T."/>
            <person name="Ohkuma M."/>
            <person name="Overmann J."/>
            <person name="Bryant D.A."/>
        </authorList>
    </citation>
    <scope>NUCLEOTIDE SEQUENCE [LARGE SCALE GENOMIC DNA]</scope>
    <source>
        <strain evidence="3">DSM 19864 / JCM 16511 / NBRC 101810 / Mat9-16</strain>
    </source>
</reference>
<dbReference type="AlphaFoldDB" id="I0ANB1"/>
<dbReference type="GO" id="GO:0032259">
    <property type="term" value="P:methylation"/>
    <property type="evidence" value="ECO:0007669"/>
    <property type="project" value="UniProtKB-KW"/>
</dbReference>
<gene>
    <name evidence="2" type="ordered locus">IALB_2765</name>
</gene>
<evidence type="ECO:0000313" key="3">
    <source>
        <dbReference type="Proteomes" id="UP000007394"/>
    </source>
</evidence>
<dbReference type="OrthoDB" id="529208at2"/>
<dbReference type="InterPro" id="IPR041698">
    <property type="entry name" value="Methyltransf_25"/>
</dbReference>
<keyword evidence="2" id="KW-0808">Transferase</keyword>
<dbReference type="Proteomes" id="UP000007394">
    <property type="component" value="Chromosome"/>
</dbReference>
<organism evidence="2 3">
    <name type="scientific">Ignavibacterium album (strain DSM 19864 / JCM 16511 / NBRC 101810 / Mat9-16)</name>
    <dbReference type="NCBI Taxonomy" id="945713"/>
    <lineage>
        <taxon>Bacteria</taxon>
        <taxon>Pseudomonadati</taxon>
        <taxon>Ignavibacteriota</taxon>
        <taxon>Ignavibacteria</taxon>
        <taxon>Ignavibacteriales</taxon>
        <taxon>Ignavibacteriaceae</taxon>
        <taxon>Ignavibacterium</taxon>
    </lineage>
</organism>
<protein>
    <submittedName>
        <fullName evidence="2">SAM-dependent methyltransferase</fullName>
    </submittedName>
</protein>
<dbReference type="GO" id="GO:0008168">
    <property type="term" value="F:methyltransferase activity"/>
    <property type="evidence" value="ECO:0007669"/>
    <property type="project" value="UniProtKB-KW"/>
</dbReference>
<dbReference type="Pfam" id="PF13649">
    <property type="entry name" value="Methyltransf_25"/>
    <property type="match status" value="1"/>
</dbReference>
<dbReference type="SUPFAM" id="SSF53335">
    <property type="entry name" value="S-adenosyl-L-methionine-dependent methyltransferases"/>
    <property type="match status" value="1"/>
</dbReference>
<dbReference type="RefSeq" id="WP_014561609.1">
    <property type="nucleotide sequence ID" value="NC_017464.1"/>
</dbReference>
<dbReference type="Gene3D" id="3.40.50.150">
    <property type="entry name" value="Vaccinia Virus protein VP39"/>
    <property type="match status" value="1"/>
</dbReference>
<dbReference type="eggNOG" id="COG2226">
    <property type="taxonomic scope" value="Bacteria"/>
</dbReference>
<proteinExistence type="predicted"/>
<sequence>MINDSQNFDKVNLAFSKQSNIYDEYERSNPILWWMRQQVYDVALSHLKKGNKILELNSGTGTDAIFFAKQGYDITCTDLSDGMIEKISIKVKKENLAEQVKIFKCSFTELDGLIPNKFDLIFSNFGGLNCVNDLRLVTRFFPTLLNEGGKVILVIMPPVCLWEIATAFTGKLKIAFRRFSKTGASANVEGVEIKTFYFSSKKIKEALGKQFRVIQLKGLGVFTPIPQMENFIIKHPRLMKIFKKSDQILSKHFPFNLIGDHLILVAQYNPETK</sequence>
<keyword evidence="3" id="KW-1185">Reference proteome</keyword>
<dbReference type="KEGG" id="ial:IALB_2765"/>
<name>I0ANB1_IGNAJ</name>
<dbReference type="HOGENOM" id="CLU_1041032_0_0_10"/>